<organism evidence="8">
    <name type="scientific">candidate division WOR-3 bacterium</name>
    <dbReference type="NCBI Taxonomy" id="2052148"/>
    <lineage>
        <taxon>Bacteria</taxon>
        <taxon>Bacteria division WOR-3</taxon>
    </lineage>
</organism>
<dbReference type="InterPro" id="IPR050570">
    <property type="entry name" value="Cell_wall_metabolism_enzyme"/>
</dbReference>
<keyword evidence="5" id="KW-0862">Zinc</keyword>
<dbReference type="Pfam" id="PF01551">
    <property type="entry name" value="Peptidase_M23"/>
    <property type="match status" value="1"/>
</dbReference>
<comment type="cofactor">
    <cofactor evidence="1">
        <name>Zn(2+)</name>
        <dbReference type="ChEBI" id="CHEBI:29105"/>
    </cofactor>
</comment>
<evidence type="ECO:0000256" key="1">
    <source>
        <dbReference type="ARBA" id="ARBA00001947"/>
    </source>
</evidence>
<name>A0A7V3RIP1_UNCW3</name>
<gene>
    <name evidence="8" type="ORF">ENX68_07930</name>
</gene>
<dbReference type="CDD" id="cd12797">
    <property type="entry name" value="M23_peptidase"/>
    <property type="match status" value="1"/>
</dbReference>
<dbReference type="InterPro" id="IPR016047">
    <property type="entry name" value="M23ase_b-sheet_dom"/>
</dbReference>
<keyword evidence="6" id="KW-0482">Metalloprotease</keyword>
<accession>A0A7V3RIP1</accession>
<keyword evidence="3" id="KW-0479">Metal-binding</keyword>
<reference evidence="8" key="1">
    <citation type="journal article" date="2020" name="mSystems">
        <title>Genome- and Community-Level Interaction Insights into Carbon Utilization and Element Cycling Functions of Hydrothermarchaeota in Hydrothermal Sediment.</title>
        <authorList>
            <person name="Zhou Z."/>
            <person name="Liu Y."/>
            <person name="Xu W."/>
            <person name="Pan J."/>
            <person name="Luo Z.H."/>
            <person name="Li M."/>
        </authorList>
    </citation>
    <scope>NUCLEOTIDE SEQUENCE [LARGE SCALE GENOMIC DNA]</scope>
    <source>
        <strain evidence="8">SpSt-961</strain>
    </source>
</reference>
<evidence type="ECO:0000256" key="3">
    <source>
        <dbReference type="ARBA" id="ARBA00022723"/>
    </source>
</evidence>
<dbReference type="AlphaFoldDB" id="A0A7V3RIP1"/>
<proteinExistence type="predicted"/>
<keyword evidence="4" id="KW-0378">Hydrolase</keyword>
<dbReference type="InterPro" id="IPR011055">
    <property type="entry name" value="Dup_hybrid_motif"/>
</dbReference>
<evidence type="ECO:0000313" key="8">
    <source>
        <dbReference type="EMBL" id="HGE78902.1"/>
    </source>
</evidence>
<sequence>MKRYFLFIFSILIMFSSLCKKEKKELVKQSEPVYKELKRVLKRNENLQPVLKNFLNDQQVVDGILKLLKTCDFPFRQCLPGDSIIITKENDVFKKLTYFQNPKTVYYILNNGNLLTLSMKYPYITREKGILAGCINSTLYESMLKIGEKPTLVYKFADILAWEIDFTTETQNGDSFFVLFDKVFCDSQFLDYENISFVGYKGKVGEYYGIYFRDPTGYDDYYNLKGESLRKALLKSPLRYSYISSYFSKRRYHPILKVWRPHHGLDYVAPIGTPVSTIGDGVVTYKGWKGGYGNFVEIKHKNNFKSRYGHLSRFAKNLYAGKHVKMGELIGYVGSTGLSTGPHLHFELHKDGRPINPLTVKLPRAPSVKKEYYKQFEQVRDSLLTFVSQNSINKME</sequence>
<dbReference type="PANTHER" id="PTHR21666:SF288">
    <property type="entry name" value="CELL DIVISION PROTEIN YTFB"/>
    <property type="match status" value="1"/>
</dbReference>
<dbReference type="GO" id="GO:0006508">
    <property type="term" value="P:proteolysis"/>
    <property type="evidence" value="ECO:0007669"/>
    <property type="project" value="UniProtKB-KW"/>
</dbReference>
<comment type="caution">
    <text evidence="8">The sequence shown here is derived from an EMBL/GenBank/DDBJ whole genome shotgun (WGS) entry which is preliminary data.</text>
</comment>
<protein>
    <submittedName>
        <fullName evidence="8">M23 family metallopeptidase</fullName>
    </submittedName>
</protein>
<dbReference type="GO" id="GO:0004222">
    <property type="term" value="F:metalloendopeptidase activity"/>
    <property type="evidence" value="ECO:0007669"/>
    <property type="project" value="TreeGrafter"/>
</dbReference>
<feature type="domain" description="M23ase beta-sheet core" evidence="7">
    <location>
        <begin position="261"/>
        <end position="357"/>
    </location>
</feature>
<keyword evidence="2" id="KW-0645">Protease</keyword>
<evidence type="ECO:0000256" key="4">
    <source>
        <dbReference type="ARBA" id="ARBA00022801"/>
    </source>
</evidence>
<dbReference type="Gene3D" id="2.70.70.10">
    <property type="entry name" value="Glucose Permease (Domain IIA)"/>
    <property type="match status" value="1"/>
</dbReference>
<evidence type="ECO:0000256" key="5">
    <source>
        <dbReference type="ARBA" id="ARBA00022833"/>
    </source>
</evidence>
<dbReference type="GO" id="GO:0046872">
    <property type="term" value="F:metal ion binding"/>
    <property type="evidence" value="ECO:0007669"/>
    <property type="project" value="UniProtKB-KW"/>
</dbReference>
<dbReference type="Gene3D" id="3.10.450.350">
    <property type="match status" value="1"/>
</dbReference>
<dbReference type="SUPFAM" id="SSF51261">
    <property type="entry name" value="Duplicated hybrid motif"/>
    <property type="match status" value="1"/>
</dbReference>
<evidence type="ECO:0000259" key="7">
    <source>
        <dbReference type="Pfam" id="PF01551"/>
    </source>
</evidence>
<dbReference type="EMBL" id="DTOZ01000188">
    <property type="protein sequence ID" value="HGE78902.1"/>
    <property type="molecule type" value="Genomic_DNA"/>
</dbReference>
<evidence type="ECO:0000256" key="6">
    <source>
        <dbReference type="ARBA" id="ARBA00023049"/>
    </source>
</evidence>
<dbReference type="PANTHER" id="PTHR21666">
    <property type="entry name" value="PEPTIDASE-RELATED"/>
    <property type="match status" value="1"/>
</dbReference>
<evidence type="ECO:0000256" key="2">
    <source>
        <dbReference type="ARBA" id="ARBA00022670"/>
    </source>
</evidence>